<accession>A0ACC1CVM9</accession>
<sequence>MWLLLMGVISVEALGDCPRFCECKWRSGKESVLCPDAGLTSVPIHLVSATQLLDLTNNRLVSLGHRVFAQSGLINLQRLYLRSCSLESIEATSFASLINLVDLDLSRNHLVTVPSHAFDPLRELRELRLSGNPITKVLNDAFTNLPNLVELIMNECKINYIETRAFAGLESSLEYLQLNNNRLRILHAAALAPLRNLNALELAGNFWECTCVLRPLRDWMIKKNLPATKVPDCNSPPRLRAISWNKITLEDLACQPEVSTTSSKLKGLEGADVTFVCRVKGVPAPLVRWSRAGRLLSNTTSINVNSGRAFILRSEGQTSNLTIKSAEMQDAGSYICGAENRAGKAELTFNLLMEKRSNENNFSGAALIAGLTICAVIIFIVCLVTLCAYEVRKRRQLDRWNEQIVFEHRRDGVDKINISVKDNMLQQRTLTPDSGRKRGDYQNVPSQDPEEVFVRCQTGDLQNSNGYLGRDSSRTSPPDTSWRHLELSSNHNRPISPKPDLHIPLYREYDKRSSFDFGSNHSSTGATNNNFGYSVENNRIPKTHRYRRARRTRDSVDADLTDSDNENNMCSEAIEMNDLGNTSYLRDEFKRHQNHFSTMPRMSEGDSRSPLLNSRRNSSGGESGSLIERPYERSRQRTAQRSNSFLDLSNERRRVRKNPSLPTSPSKKYSMMPSATQYLEGSTSQYPQRPLTFEDLDLLPSDLEEFLAEYITLKNQFDIVTQVREQMQRSIAAVSEKGGCEISERSREGLTEAPMADAPSALTLSPSEYVAMQQRQNWISSALYRN</sequence>
<reference evidence="1 2" key="1">
    <citation type="journal article" date="2021" name="Front. Genet.">
        <title>Chromosome-Level Genome Assembly Reveals Significant Gene Expansion in the Toll and IMD Signaling Pathways of Dendrolimus kikuchii.</title>
        <authorList>
            <person name="Zhou J."/>
            <person name="Wu P."/>
            <person name="Xiong Z."/>
            <person name="Liu N."/>
            <person name="Zhao N."/>
            <person name="Ji M."/>
            <person name="Qiu Y."/>
            <person name="Yang B."/>
        </authorList>
    </citation>
    <scope>NUCLEOTIDE SEQUENCE [LARGE SCALE GENOMIC DNA]</scope>
    <source>
        <strain evidence="1">Ann1</strain>
    </source>
</reference>
<evidence type="ECO:0000313" key="1">
    <source>
        <dbReference type="EMBL" id="KAJ0175520.1"/>
    </source>
</evidence>
<organism evidence="1 2">
    <name type="scientific">Dendrolimus kikuchii</name>
    <dbReference type="NCBI Taxonomy" id="765133"/>
    <lineage>
        <taxon>Eukaryota</taxon>
        <taxon>Metazoa</taxon>
        <taxon>Ecdysozoa</taxon>
        <taxon>Arthropoda</taxon>
        <taxon>Hexapoda</taxon>
        <taxon>Insecta</taxon>
        <taxon>Pterygota</taxon>
        <taxon>Neoptera</taxon>
        <taxon>Endopterygota</taxon>
        <taxon>Lepidoptera</taxon>
        <taxon>Glossata</taxon>
        <taxon>Ditrysia</taxon>
        <taxon>Bombycoidea</taxon>
        <taxon>Lasiocampidae</taxon>
        <taxon>Dendrolimus</taxon>
    </lineage>
</organism>
<protein>
    <submittedName>
        <fullName evidence="1">Uncharacterized protein</fullName>
    </submittedName>
</protein>
<comment type="caution">
    <text evidence="1">The sequence shown here is derived from an EMBL/GenBank/DDBJ whole genome shotgun (WGS) entry which is preliminary data.</text>
</comment>
<evidence type="ECO:0000313" key="2">
    <source>
        <dbReference type="Proteomes" id="UP000824533"/>
    </source>
</evidence>
<gene>
    <name evidence="1" type="ORF">K1T71_008679</name>
</gene>
<dbReference type="EMBL" id="CM034401">
    <property type="protein sequence ID" value="KAJ0175520.1"/>
    <property type="molecule type" value="Genomic_DNA"/>
</dbReference>
<dbReference type="Proteomes" id="UP000824533">
    <property type="component" value="Linkage Group LG15"/>
</dbReference>
<keyword evidence="2" id="KW-1185">Reference proteome</keyword>
<name>A0ACC1CVM9_9NEOP</name>
<proteinExistence type="predicted"/>